<dbReference type="AlphaFoldDB" id="E4NEZ1"/>
<gene>
    <name evidence="2" type="ordered locus">KSE_41410</name>
</gene>
<keyword evidence="1" id="KW-0472">Membrane</keyword>
<dbReference type="HOGENOM" id="CLU_2844044_0_0_11"/>
<dbReference type="EMBL" id="AP010968">
    <property type="protein sequence ID" value="BAJ29927.1"/>
    <property type="molecule type" value="Genomic_DNA"/>
</dbReference>
<name>E4NEZ1_KITSK</name>
<keyword evidence="1" id="KW-0812">Transmembrane</keyword>
<feature type="transmembrane region" description="Helical" evidence="1">
    <location>
        <begin position="20"/>
        <end position="43"/>
    </location>
</feature>
<dbReference type="RefSeq" id="WP_014137232.1">
    <property type="nucleotide sequence ID" value="NC_016109.1"/>
</dbReference>
<evidence type="ECO:0000256" key="1">
    <source>
        <dbReference type="SAM" id="Phobius"/>
    </source>
</evidence>
<reference evidence="2 3" key="1">
    <citation type="journal article" date="2010" name="DNA Res.">
        <title>Genome sequence of Kitasatospora setae NBRC 14216T: an evolutionary snapshot of the family Streptomycetaceae.</title>
        <authorList>
            <person name="Ichikawa N."/>
            <person name="Oguchi A."/>
            <person name="Ikeda H."/>
            <person name="Ishikawa J."/>
            <person name="Kitani S."/>
            <person name="Watanabe Y."/>
            <person name="Nakamura S."/>
            <person name="Katano Y."/>
            <person name="Kishi E."/>
            <person name="Sasagawa M."/>
            <person name="Ankai A."/>
            <person name="Fukui S."/>
            <person name="Hashimoto Y."/>
            <person name="Kamata S."/>
            <person name="Otoguro M."/>
            <person name="Tanikawa S."/>
            <person name="Nihira T."/>
            <person name="Horinouchi S."/>
            <person name="Ohnishi Y."/>
            <person name="Hayakawa M."/>
            <person name="Kuzuyama T."/>
            <person name="Arisawa A."/>
            <person name="Nomoto F."/>
            <person name="Miura H."/>
            <person name="Takahashi Y."/>
            <person name="Fujita N."/>
        </authorList>
    </citation>
    <scope>NUCLEOTIDE SEQUENCE [LARGE SCALE GENOMIC DNA]</scope>
    <source>
        <strain evidence="3">ATCC 33774 / DSM 43861 / JCM 3304 / KCC A-0304 / NBRC 14216 / KM-6054</strain>
    </source>
</reference>
<keyword evidence="3" id="KW-1185">Reference proteome</keyword>
<organism evidence="2 3">
    <name type="scientific">Kitasatospora setae (strain ATCC 33774 / DSM 43861 / JCM 3304 / KCC A-0304 / NBRC 14216 / KM-6054)</name>
    <name type="common">Streptomyces setae</name>
    <dbReference type="NCBI Taxonomy" id="452652"/>
    <lineage>
        <taxon>Bacteria</taxon>
        <taxon>Bacillati</taxon>
        <taxon>Actinomycetota</taxon>
        <taxon>Actinomycetes</taxon>
        <taxon>Kitasatosporales</taxon>
        <taxon>Streptomycetaceae</taxon>
        <taxon>Kitasatospora</taxon>
    </lineage>
</organism>
<sequence length="65" mass="6946">MSDLYGAGRHRGSSDDPIEAVVTFLWLLGNLVTVLVLGMTAFLQVGHGRLEPVVALSEPDREPAA</sequence>
<dbReference type="PATRIC" id="fig|452652.3.peg.4132"/>
<protein>
    <submittedName>
        <fullName evidence="2">Uncharacterized protein</fullName>
    </submittedName>
</protein>
<keyword evidence="1" id="KW-1133">Transmembrane helix</keyword>
<evidence type="ECO:0000313" key="2">
    <source>
        <dbReference type="EMBL" id="BAJ29927.1"/>
    </source>
</evidence>
<accession>E4NEZ1</accession>
<proteinExistence type="predicted"/>
<dbReference type="KEGG" id="ksk:KSE_41410"/>
<dbReference type="Proteomes" id="UP000007076">
    <property type="component" value="Chromosome"/>
</dbReference>
<dbReference type="STRING" id="452652.KSE_41410"/>
<evidence type="ECO:0000313" key="3">
    <source>
        <dbReference type="Proteomes" id="UP000007076"/>
    </source>
</evidence>